<dbReference type="SMART" id="SM00220">
    <property type="entry name" value="S_TKc"/>
    <property type="match status" value="1"/>
</dbReference>
<dbReference type="CDD" id="cd14014">
    <property type="entry name" value="STKc_PknB_like"/>
    <property type="match status" value="1"/>
</dbReference>
<accession>A0A8K2A0U9</accession>
<dbReference type="RefSeq" id="WP_161825811.1">
    <property type="nucleotide sequence ID" value="NZ_WVIC01000024.1"/>
</dbReference>
<keyword evidence="2" id="KW-0723">Serine/threonine-protein kinase</keyword>
<evidence type="ECO:0000256" key="7">
    <source>
        <dbReference type="ARBA" id="ARBA00047899"/>
    </source>
</evidence>
<dbReference type="PROSITE" id="PS50011">
    <property type="entry name" value="PROTEIN_KINASE_DOM"/>
    <property type="match status" value="1"/>
</dbReference>
<evidence type="ECO:0000256" key="1">
    <source>
        <dbReference type="ARBA" id="ARBA00012513"/>
    </source>
</evidence>
<proteinExistence type="predicted"/>
<dbReference type="InterPro" id="IPR008271">
    <property type="entry name" value="Ser/Thr_kinase_AS"/>
</dbReference>
<gene>
    <name evidence="11" type="ORF">GS597_12630</name>
</gene>
<evidence type="ECO:0000256" key="3">
    <source>
        <dbReference type="ARBA" id="ARBA00022679"/>
    </source>
</evidence>
<protein>
    <recommendedName>
        <fullName evidence="1">non-specific serine/threonine protein kinase</fullName>
        <ecNumber evidence="1">2.7.11.1</ecNumber>
    </recommendedName>
</protein>
<keyword evidence="9" id="KW-0472">Membrane</keyword>
<evidence type="ECO:0000313" key="12">
    <source>
        <dbReference type="Proteomes" id="UP000607397"/>
    </source>
</evidence>
<dbReference type="EC" id="2.7.11.1" evidence="1"/>
<keyword evidence="9" id="KW-1133">Transmembrane helix</keyword>
<comment type="caution">
    <text evidence="11">The sequence shown here is derived from an EMBL/GenBank/DDBJ whole genome shotgun (WGS) entry which is preliminary data.</text>
</comment>
<evidence type="ECO:0000313" key="11">
    <source>
        <dbReference type="EMBL" id="NCJ07337.1"/>
    </source>
</evidence>
<name>A0A8K2A0U9_9CYAN</name>
<keyword evidence="6" id="KW-0067">ATP-binding</keyword>
<dbReference type="Pfam" id="PF00069">
    <property type="entry name" value="Pkinase"/>
    <property type="match status" value="1"/>
</dbReference>
<dbReference type="PANTHER" id="PTHR24363:SF0">
    <property type="entry name" value="SERINE_THREONINE KINASE LIKE DOMAIN CONTAINING 1"/>
    <property type="match status" value="1"/>
</dbReference>
<sequence length="467" mass="50905">MTSLLNRRYKILSVLATGGFSQTYLVEDTHSPTHRQCVLKQLKPPSPDPQIQSLMQARFQREAVILEMLGERTTSIPKLYAYFVENDQYYLVQELIEGQTLKAWIQTSGCQNEATVAALLLNILPVLAQVHEAGIIHRDIKPENIILRRHDRQPVLIDFGAVKEVVTTVMNPQGQPVSSIVIGTPGFMPPEQATGHPLPQSDLYCLGLTAIFMLTGKLPYELPMDLPTGAYQWRPEVPNLSPRLAAVLSQAIRYAPRDRFPSAQAFLQALQTPHQPEFDIAAIPDTRLAKTLTPKNSANALTQTSETSPRSRSVLITLLIIGGVVALGGLGIAAMQLGAWIEAQQIVTNPLPVSPDPEPPWFSAIAFSDSAQSYGYSYAYTTRSEAETRALQECTDRGADDCRLLIEFENSCGALAQASNGAYGSGSGSTAEVANATAILVCGQFGGDNCEVTLRVCPPNDIFQRSL</sequence>
<dbReference type="GO" id="GO:0005524">
    <property type="term" value="F:ATP binding"/>
    <property type="evidence" value="ECO:0007669"/>
    <property type="project" value="UniProtKB-KW"/>
</dbReference>
<dbReference type="PROSITE" id="PS00108">
    <property type="entry name" value="PROTEIN_KINASE_ST"/>
    <property type="match status" value="1"/>
</dbReference>
<evidence type="ECO:0000256" key="6">
    <source>
        <dbReference type="ARBA" id="ARBA00022840"/>
    </source>
</evidence>
<comment type="catalytic activity">
    <reaction evidence="8">
        <text>L-seryl-[protein] + ATP = O-phospho-L-seryl-[protein] + ADP + H(+)</text>
        <dbReference type="Rhea" id="RHEA:17989"/>
        <dbReference type="Rhea" id="RHEA-COMP:9863"/>
        <dbReference type="Rhea" id="RHEA-COMP:11604"/>
        <dbReference type="ChEBI" id="CHEBI:15378"/>
        <dbReference type="ChEBI" id="CHEBI:29999"/>
        <dbReference type="ChEBI" id="CHEBI:30616"/>
        <dbReference type="ChEBI" id="CHEBI:83421"/>
        <dbReference type="ChEBI" id="CHEBI:456216"/>
        <dbReference type="EC" id="2.7.11.1"/>
    </reaction>
</comment>
<evidence type="ECO:0000256" key="5">
    <source>
        <dbReference type="ARBA" id="ARBA00022777"/>
    </source>
</evidence>
<organism evidence="11 12">
    <name type="scientific">Petrachloros mirabilis ULC683</name>
    <dbReference type="NCBI Taxonomy" id="2781853"/>
    <lineage>
        <taxon>Bacteria</taxon>
        <taxon>Bacillati</taxon>
        <taxon>Cyanobacteriota</taxon>
        <taxon>Cyanophyceae</taxon>
        <taxon>Synechococcales</taxon>
        <taxon>Petrachlorosaceae</taxon>
        <taxon>Petrachloros</taxon>
        <taxon>Petrachloros mirabilis</taxon>
    </lineage>
</organism>
<keyword evidence="3" id="KW-0808">Transferase</keyword>
<dbReference type="InterPro" id="IPR025240">
    <property type="entry name" value="DUF4189"/>
</dbReference>
<keyword evidence="12" id="KW-1185">Reference proteome</keyword>
<dbReference type="InterPro" id="IPR011009">
    <property type="entry name" value="Kinase-like_dom_sf"/>
</dbReference>
<evidence type="ECO:0000256" key="4">
    <source>
        <dbReference type="ARBA" id="ARBA00022741"/>
    </source>
</evidence>
<dbReference type="AlphaFoldDB" id="A0A8K2A0U9"/>
<keyword evidence="4" id="KW-0547">Nucleotide-binding</keyword>
<dbReference type="Gene3D" id="1.10.510.10">
    <property type="entry name" value="Transferase(Phosphotransferase) domain 1"/>
    <property type="match status" value="1"/>
</dbReference>
<reference evidence="11" key="1">
    <citation type="submission" date="2019-12" db="EMBL/GenBank/DDBJ databases">
        <title>High-Quality draft genome sequences of three cyanobacteria isolated from the limestone walls of the Old Cathedral of Coimbra.</title>
        <authorList>
            <person name="Tiago I."/>
            <person name="Soares F."/>
            <person name="Portugal A."/>
        </authorList>
    </citation>
    <scope>NUCLEOTIDE SEQUENCE [LARGE SCALE GENOMIC DNA]</scope>
    <source>
        <strain evidence="11">C</strain>
    </source>
</reference>
<dbReference type="PANTHER" id="PTHR24363">
    <property type="entry name" value="SERINE/THREONINE PROTEIN KINASE"/>
    <property type="match status" value="1"/>
</dbReference>
<dbReference type="GO" id="GO:0004674">
    <property type="term" value="F:protein serine/threonine kinase activity"/>
    <property type="evidence" value="ECO:0007669"/>
    <property type="project" value="UniProtKB-KW"/>
</dbReference>
<evidence type="ECO:0000256" key="9">
    <source>
        <dbReference type="SAM" id="Phobius"/>
    </source>
</evidence>
<evidence type="ECO:0000256" key="2">
    <source>
        <dbReference type="ARBA" id="ARBA00022527"/>
    </source>
</evidence>
<dbReference type="Proteomes" id="UP000607397">
    <property type="component" value="Unassembled WGS sequence"/>
</dbReference>
<feature type="domain" description="Protein kinase" evidence="10">
    <location>
        <begin position="9"/>
        <end position="278"/>
    </location>
</feature>
<feature type="transmembrane region" description="Helical" evidence="9">
    <location>
        <begin position="314"/>
        <end position="341"/>
    </location>
</feature>
<evidence type="ECO:0000259" key="10">
    <source>
        <dbReference type="PROSITE" id="PS50011"/>
    </source>
</evidence>
<keyword evidence="9" id="KW-0812">Transmembrane</keyword>
<dbReference type="InterPro" id="IPR000719">
    <property type="entry name" value="Prot_kinase_dom"/>
</dbReference>
<keyword evidence="5" id="KW-0418">Kinase</keyword>
<dbReference type="SUPFAM" id="SSF56112">
    <property type="entry name" value="Protein kinase-like (PK-like)"/>
    <property type="match status" value="1"/>
</dbReference>
<comment type="catalytic activity">
    <reaction evidence="7">
        <text>L-threonyl-[protein] + ATP = O-phospho-L-threonyl-[protein] + ADP + H(+)</text>
        <dbReference type="Rhea" id="RHEA:46608"/>
        <dbReference type="Rhea" id="RHEA-COMP:11060"/>
        <dbReference type="Rhea" id="RHEA-COMP:11605"/>
        <dbReference type="ChEBI" id="CHEBI:15378"/>
        <dbReference type="ChEBI" id="CHEBI:30013"/>
        <dbReference type="ChEBI" id="CHEBI:30616"/>
        <dbReference type="ChEBI" id="CHEBI:61977"/>
        <dbReference type="ChEBI" id="CHEBI:456216"/>
        <dbReference type="EC" id="2.7.11.1"/>
    </reaction>
</comment>
<dbReference type="Pfam" id="PF13827">
    <property type="entry name" value="DUF4189"/>
    <property type="match status" value="1"/>
</dbReference>
<evidence type="ECO:0000256" key="8">
    <source>
        <dbReference type="ARBA" id="ARBA00048679"/>
    </source>
</evidence>
<dbReference type="EMBL" id="WVIC01000024">
    <property type="protein sequence ID" value="NCJ07337.1"/>
    <property type="molecule type" value="Genomic_DNA"/>
</dbReference>